<dbReference type="SUPFAM" id="SSF46785">
    <property type="entry name" value="Winged helix' DNA-binding domain"/>
    <property type="match status" value="1"/>
</dbReference>
<dbReference type="Pfam" id="PF07729">
    <property type="entry name" value="FCD"/>
    <property type="match status" value="1"/>
</dbReference>
<evidence type="ECO:0000313" key="6">
    <source>
        <dbReference type="Proteomes" id="UP000616114"/>
    </source>
</evidence>
<evidence type="ECO:0000256" key="1">
    <source>
        <dbReference type="ARBA" id="ARBA00023015"/>
    </source>
</evidence>
<dbReference type="SUPFAM" id="SSF48008">
    <property type="entry name" value="GntR ligand-binding domain-like"/>
    <property type="match status" value="1"/>
</dbReference>
<dbReference type="PROSITE" id="PS50949">
    <property type="entry name" value="HTH_GNTR"/>
    <property type="match status" value="1"/>
</dbReference>
<dbReference type="GO" id="GO:0003677">
    <property type="term" value="F:DNA binding"/>
    <property type="evidence" value="ECO:0007669"/>
    <property type="project" value="UniProtKB-KW"/>
</dbReference>
<keyword evidence="2" id="KW-0238">DNA-binding</keyword>
<reference evidence="5" key="2">
    <citation type="submission" date="2020-09" db="EMBL/GenBank/DDBJ databases">
        <authorList>
            <person name="Sun Q."/>
            <person name="Zhou Y."/>
        </authorList>
    </citation>
    <scope>NUCLEOTIDE SEQUENCE</scope>
    <source>
        <strain evidence="5">CGMCC 1.12785</strain>
    </source>
</reference>
<dbReference type="SMART" id="SM00895">
    <property type="entry name" value="FCD"/>
    <property type="match status" value="1"/>
</dbReference>
<keyword evidence="6" id="KW-1185">Reference proteome</keyword>
<gene>
    <name evidence="5" type="ORF">GCM10011333_20310</name>
</gene>
<dbReference type="Gene3D" id="1.10.10.10">
    <property type="entry name" value="Winged helix-like DNA-binding domain superfamily/Winged helix DNA-binding domain"/>
    <property type="match status" value="1"/>
</dbReference>
<keyword evidence="1" id="KW-0805">Transcription regulation</keyword>
<evidence type="ECO:0000256" key="2">
    <source>
        <dbReference type="ARBA" id="ARBA00023125"/>
    </source>
</evidence>
<feature type="domain" description="HTH gntR-type" evidence="4">
    <location>
        <begin position="13"/>
        <end position="80"/>
    </location>
</feature>
<protein>
    <submittedName>
        <fullName evidence="5">GntR family transcriptional regulator</fullName>
    </submittedName>
</protein>
<name>A0A8J2TYJ8_9MICO</name>
<evidence type="ECO:0000256" key="3">
    <source>
        <dbReference type="ARBA" id="ARBA00023163"/>
    </source>
</evidence>
<dbReference type="Pfam" id="PF00392">
    <property type="entry name" value="GntR"/>
    <property type="match status" value="1"/>
</dbReference>
<dbReference type="SMART" id="SM00345">
    <property type="entry name" value="HTH_GNTR"/>
    <property type="match status" value="1"/>
</dbReference>
<dbReference type="CDD" id="cd07377">
    <property type="entry name" value="WHTH_GntR"/>
    <property type="match status" value="1"/>
</dbReference>
<dbReference type="PANTHER" id="PTHR43537">
    <property type="entry name" value="TRANSCRIPTIONAL REGULATOR, GNTR FAMILY"/>
    <property type="match status" value="1"/>
</dbReference>
<comment type="caution">
    <text evidence="5">The sequence shown here is derived from an EMBL/GenBank/DDBJ whole genome shotgun (WGS) entry which is preliminary data.</text>
</comment>
<dbReference type="InterPro" id="IPR008920">
    <property type="entry name" value="TF_FadR/GntR_C"/>
</dbReference>
<dbReference type="RefSeq" id="WP_188550777.1">
    <property type="nucleotide sequence ID" value="NZ_BMFY01000008.1"/>
</dbReference>
<dbReference type="Proteomes" id="UP000616114">
    <property type="component" value="Unassembled WGS sequence"/>
</dbReference>
<dbReference type="InterPro" id="IPR036388">
    <property type="entry name" value="WH-like_DNA-bd_sf"/>
</dbReference>
<dbReference type="AlphaFoldDB" id="A0A8J2TYJ8"/>
<proteinExistence type="predicted"/>
<accession>A0A8J2TYJ8</accession>
<dbReference type="GO" id="GO:0003700">
    <property type="term" value="F:DNA-binding transcription factor activity"/>
    <property type="evidence" value="ECO:0007669"/>
    <property type="project" value="InterPro"/>
</dbReference>
<dbReference type="InterPro" id="IPR000524">
    <property type="entry name" value="Tscrpt_reg_HTH_GntR"/>
</dbReference>
<evidence type="ECO:0000313" key="5">
    <source>
        <dbReference type="EMBL" id="GGA17162.1"/>
    </source>
</evidence>
<dbReference type="InterPro" id="IPR011711">
    <property type="entry name" value="GntR_C"/>
</dbReference>
<dbReference type="InterPro" id="IPR036390">
    <property type="entry name" value="WH_DNA-bd_sf"/>
</dbReference>
<sequence>MPVPATRSVHRRSLLRDDVYRSIRDAIVRGEIEPGERLVDADLQAWLGVSRTPIREALLRLERTGLVTAIPGRATMATPYDPAVVEESRVVAAELHALATRLAVPRLGEDDLTALSRANEGLRAGIGAGDAGRAVAADDDFHAVFVDRSGNAVLAAQLEQAMPLLRRAEYLHFDSAEASASAELHERIIAAAGNGEADLCADLVRRNWMVLA</sequence>
<organism evidence="5 6">
    <name type="scientific">Sediminivirga luteola</name>
    <dbReference type="NCBI Taxonomy" id="1774748"/>
    <lineage>
        <taxon>Bacteria</taxon>
        <taxon>Bacillati</taxon>
        <taxon>Actinomycetota</taxon>
        <taxon>Actinomycetes</taxon>
        <taxon>Micrococcales</taxon>
        <taxon>Brevibacteriaceae</taxon>
        <taxon>Sediminivirga</taxon>
    </lineage>
</organism>
<dbReference type="Gene3D" id="1.20.120.530">
    <property type="entry name" value="GntR ligand-binding domain-like"/>
    <property type="match status" value="1"/>
</dbReference>
<evidence type="ECO:0000259" key="4">
    <source>
        <dbReference type="PROSITE" id="PS50949"/>
    </source>
</evidence>
<dbReference type="PANTHER" id="PTHR43537:SF24">
    <property type="entry name" value="GLUCONATE OPERON TRANSCRIPTIONAL REPRESSOR"/>
    <property type="match status" value="1"/>
</dbReference>
<keyword evidence="3" id="KW-0804">Transcription</keyword>
<dbReference type="EMBL" id="BMFY01000008">
    <property type="protein sequence ID" value="GGA17162.1"/>
    <property type="molecule type" value="Genomic_DNA"/>
</dbReference>
<reference evidence="5" key="1">
    <citation type="journal article" date="2014" name="Int. J. Syst. Evol. Microbiol.">
        <title>Complete genome sequence of Corynebacterium casei LMG S-19264T (=DSM 44701T), isolated from a smear-ripened cheese.</title>
        <authorList>
            <consortium name="US DOE Joint Genome Institute (JGI-PGF)"/>
            <person name="Walter F."/>
            <person name="Albersmeier A."/>
            <person name="Kalinowski J."/>
            <person name="Ruckert C."/>
        </authorList>
    </citation>
    <scope>NUCLEOTIDE SEQUENCE</scope>
    <source>
        <strain evidence="5">CGMCC 1.12785</strain>
    </source>
</reference>